<keyword evidence="1" id="KW-0560">Oxidoreductase</keyword>
<dbReference type="Pfam" id="PF02826">
    <property type="entry name" value="2-Hacid_dh_C"/>
    <property type="match status" value="1"/>
</dbReference>
<dbReference type="Proteomes" id="UP001399917">
    <property type="component" value="Unassembled WGS sequence"/>
</dbReference>
<comment type="caution">
    <text evidence="4">The sequence shown here is derived from an EMBL/GenBank/DDBJ whole genome shotgun (WGS) entry which is preliminary data.</text>
</comment>
<gene>
    <name evidence="4" type="ORF">GCM10022404_16670</name>
</gene>
<protein>
    <submittedName>
        <fullName evidence="4">Glyoxylate/hydroxypyruvate reductase A</fullName>
    </submittedName>
</protein>
<reference evidence="5" key="1">
    <citation type="journal article" date="2019" name="Int. J. Syst. Evol. Microbiol.">
        <title>The Global Catalogue of Microorganisms (GCM) 10K type strain sequencing project: providing services to taxonomists for standard genome sequencing and annotation.</title>
        <authorList>
            <consortium name="The Broad Institute Genomics Platform"/>
            <consortium name="The Broad Institute Genome Sequencing Center for Infectious Disease"/>
            <person name="Wu L."/>
            <person name="Ma J."/>
        </authorList>
    </citation>
    <scope>NUCLEOTIDE SEQUENCE [LARGE SCALE GENOMIC DNA]</scope>
    <source>
        <strain evidence="5">JCM 17190</strain>
    </source>
</reference>
<name>A0ABP7K6Q7_9RHOB</name>
<evidence type="ECO:0000313" key="5">
    <source>
        <dbReference type="Proteomes" id="UP001399917"/>
    </source>
</evidence>
<evidence type="ECO:0000256" key="2">
    <source>
        <dbReference type="ARBA" id="ARBA00023027"/>
    </source>
</evidence>
<feature type="domain" description="D-isomer specific 2-hydroxyacid dehydrogenase NAD-binding" evidence="3">
    <location>
        <begin position="133"/>
        <end position="275"/>
    </location>
</feature>
<organism evidence="4 5">
    <name type="scientific">Celeribacter arenosi</name>
    <dbReference type="NCBI Taxonomy" id="792649"/>
    <lineage>
        <taxon>Bacteria</taxon>
        <taxon>Pseudomonadati</taxon>
        <taxon>Pseudomonadota</taxon>
        <taxon>Alphaproteobacteria</taxon>
        <taxon>Rhodobacterales</taxon>
        <taxon>Roseobacteraceae</taxon>
        <taxon>Celeribacter</taxon>
    </lineage>
</organism>
<dbReference type="InterPro" id="IPR029753">
    <property type="entry name" value="D-isomer_DH_CS"/>
</dbReference>
<keyword evidence="2" id="KW-0520">NAD</keyword>
<dbReference type="InterPro" id="IPR006140">
    <property type="entry name" value="D-isomer_DH_NAD-bd"/>
</dbReference>
<dbReference type="PANTHER" id="PTHR43333:SF1">
    <property type="entry name" value="D-ISOMER SPECIFIC 2-HYDROXYACID DEHYDROGENASE NAD-BINDING DOMAIN-CONTAINING PROTEIN"/>
    <property type="match status" value="1"/>
</dbReference>
<accession>A0ABP7K6Q7</accession>
<dbReference type="Gene3D" id="3.40.50.720">
    <property type="entry name" value="NAD(P)-binding Rossmann-like Domain"/>
    <property type="match status" value="2"/>
</dbReference>
<evidence type="ECO:0000256" key="1">
    <source>
        <dbReference type="ARBA" id="ARBA00023002"/>
    </source>
</evidence>
<dbReference type="PANTHER" id="PTHR43333">
    <property type="entry name" value="2-HACID_DH_C DOMAIN-CONTAINING PROTEIN"/>
    <property type="match status" value="1"/>
</dbReference>
<dbReference type="SUPFAM" id="SSF51735">
    <property type="entry name" value="NAD(P)-binding Rossmann-fold domains"/>
    <property type="match status" value="1"/>
</dbReference>
<sequence length="310" mass="33950">MTLNLLFSAPEGRWASYRNVLPRACDAAGLDVNLSRDTAPGDVDYVVYAPNDTMSDFAPFTRAKAVLSLWAGVEKIISNETLTQPLTRMVDPGLREGMRDYIVGHVMRYHLGMDAHINNPDRLWVADAPPLARHRRVGILGLGELGAFCASALSELGFDVAGWSRREKTLTGVTTYAGEDGLREILSRSEILVLLLPSTPQTENLFSAEAFARLPRGARIINPGRGALIDDDALLAALAAGRVAHATLDVFRQEPLPRDHPFWSEPRITVTPHIASETRPETASEVIAQNIKRSEAGEPLLYLVDRSAGY</sequence>
<evidence type="ECO:0000259" key="3">
    <source>
        <dbReference type="Pfam" id="PF02826"/>
    </source>
</evidence>
<dbReference type="PROSITE" id="PS00671">
    <property type="entry name" value="D_2_HYDROXYACID_DH_3"/>
    <property type="match status" value="1"/>
</dbReference>
<proteinExistence type="predicted"/>
<dbReference type="EMBL" id="BAABDF010000007">
    <property type="protein sequence ID" value="GAA3867241.1"/>
    <property type="molecule type" value="Genomic_DNA"/>
</dbReference>
<keyword evidence="5" id="KW-1185">Reference proteome</keyword>
<dbReference type="RefSeq" id="WP_344846277.1">
    <property type="nucleotide sequence ID" value="NZ_BAABDF010000007.1"/>
</dbReference>
<evidence type="ECO:0000313" key="4">
    <source>
        <dbReference type="EMBL" id="GAA3867241.1"/>
    </source>
</evidence>
<dbReference type="CDD" id="cd12164">
    <property type="entry name" value="GDH_like_2"/>
    <property type="match status" value="1"/>
</dbReference>
<dbReference type="InterPro" id="IPR036291">
    <property type="entry name" value="NAD(P)-bd_dom_sf"/>
</dbReference>